<feature type="region of interest" description="Disordered" evidence="1">
    <location>
        <begin position="102"/>
        <end position="147"/>
    </location>
</feature>
<organism evidence="2">
    <name type="scientific">metagenome</name>
    <dbReference type="NCBI Taxonomy" id="256318"/>
    <lineage>
        <taxon>unclassified sequences</taxon>
        <taxon>metagenomes</taxon>
    </lineage>
</organism>
<dbReference type="EMBL" id="CZKB01000011">
    <property type="protein sequence ID" value="CUR59871.1"/>
    <property type="molecule type" value="Genomic_DNA"/>
</dbReference>
<evidence type="ECO:0000313" key="2">
    <source>
        <dbReference type="EMBL" id="CUR59871.1"/>
    </source>
</evidence>
<proteinExistence type="predicted"/>
<gene>
    <name evidence="2" type="ORF">NOCA1190143</name>
</gene>
<accession>A0A2P2CD45</accession>
<protein>
    <submittedName>
        <fullName evidence="2">Uncharacterized protein</fullName>
    </submittedName>
</protein>
<feature type="region of interest" description="Disordered" evidence="1">
    <location>
        <begin position="47"/>
        <end position="83"/>
    </location>
</feature>
<evidence type="ECO:0000256" key="1">
    <source>
        <dbReference type="SAM" id="MobiDB-lite"/>
    </source>
</evidence>
<sequence length="147" mass="15406">MTATSARRVAAFGSGASLHRAPHARGEQFPDRIPIVSGVLQVVRGVAGPEPPQGYEFHPLGYSRETPGRSTVSDDSGTDADAVGHWKPAAVVLTACGGGGEDEMPVGRRSSWPPTLGACRSPTRRTRPPTSRPLPGGVASWRWPSTG</sequence>
<dbReference type="AlphaFoldDB" id="A0A2P2CD45"/>
<reference evidence="2" key="1">
    <citation type="submission" date="2015-08" db="EMBL/GenBank/DDBJ databases">
        <authorList>
            <person name="Babu N.S."/>
            <person name="Beckwith C.J."/>
            <person name="Beseler K.G."/>
            <person name="Brison A."/>
            <person name="Carone J.V."/>
            <person name="Caskin T.P."/>
            <person name="Diamond M."/>
            <person name="Durham M.E."/>
            <person name="Foxe J.M."/>
            <person name="Go M."/>
            <person name="Henderson B.A."/>
            <person name="Jones I.B."/>
            <person name="McGettigan J.A."/>
            <person name="Micheletti S.J."/>
            <person name="Nasrallah M.E."/>
            <person name="Ortiz D."/>
            <person name="Piller C.R."/>
            <person name="Privatt S.R."/>
            <person name="Schneider S.L."/>
            <person name="Sharp S."/>
            <person name="Smith T.C."/>
            <person name="Stanton J.D."/>
            <person name="Ullery H.E."/>
            <person name="Wilson R.J."/>
            <person name="Serrano M.G."/>
            <person name="Buck G."/>
            <person name="Lee V."/>
            <person name="Wang Y."/>
            <person name="Carvalho R."/>
            <person name="Voegtly L."/>
            <person name="Shi R."/>
            <person name="Duckworth R."/>
            <person name="Johnson A."/>
            <person name="Loviza R."/>
            <person name="Walstead R."/>
            <person name="Shah Z."/>
            <person name="Kiflezghi M."/>
            <person name="Wade K."/>
            <person name="Ball S.L."/>
            <person name="Bradley K.W."/>
            <person name="Asai D.J."/>
            <person name="Bowman C.A."/>
            <person name="Russell D.A."/>
            <person name="Pope W.H."/>
            <person name="Jacobs-Sera D."/>
            <person name="Hendrix R.W."/>
            <person name="Hatfull G.F."/>
        </authorList>
    </citation>
    <scope>NUCLEOTIDE SEQUENCE</scope>
</reference>
<name>A0A2P2CD45_9ZZZZ</name>